<dbReference type="EC" id="5.4.4.2" evidence="3"/>
<proteinExistence type="inferred from homology"/>
<evidence type="ECO:0000259" key="6">
    <source>
        <dbReference type="Pfam" id="PF00425"/>
    </source>
</evidence>
<dbReference type="OrthoDB" id="9803598at2"/>
<sequence length="477" mass="53374">MVVNSRPVIPYPPRLFQDRQILEQFLLNCQQNALAKKQPHLVSISQEIPGVDPLLVLQEVAQPNQLNFYWENRNRGEAIAAINSTKTLQIQQGNRFQTAQKFIQDCFNKITASGDLHLRFSGPHFFCNFTFFERPTSPHAAFPAATLFLPQLQIATSHQKCVLALNLEIHPQTPIHPLCDRLWQQLRQIKRLEHRPPYLPLPRPQSLQTQPPQYHQFKSAVSAALEAIDSQKLSKIVLAHAIDIRSPIPFRLIDSLSNLRRLHPDCHVFLVSNGKGQHFMGASPERLMSISDRQLATDALAGSAPRGKTPIEDADLANRLIASEKERREHRFVIDFITQRLTELGLTPQLLSAPQLLQLSNIQHLWTPIAAKVPPNIHPLDIVAALHPTPAVAGDPCEVACQEIQRYEAFERGPYAAPLGWVDRNGNSEFIVGIRSALIAGDRARLYAGAGIVSGSNPDKELAEIQLKLQALLKALV</sequence>
<reference evidence="7" key="1">
    <citation type="submission" date="2016-09" db="EMBL/GenBank/DDBJ databases">
        <title>Draft genome of thermotolerant cyanobacterium Desertifilum sp. strain IPPAS B-1220.</title>
        <authorList>
            <person name="Sinetova M.A."/>
            <person name="Bolakhan K."/>
            <person name="Zayadan B.K."/>
            <person name="Mironov K.S."/>
            <person name="Ustinova V."/>
            <person name="Kupriyanova E.V."/>
            <person name="Sidorov R.A."/>
            <person name="Skrypnik A.N."/>
            <person name="Gogoleva N.E."/>
            <person name="Gogolev Y.V."/>
            <person name="Los D.A."/>
        </authorList>
    </citation>
    <scope>NUCLEOTIDE SEQUENCE [LARGE SCALE GENOMIC DNA]</scope>
    <source>
        <strain evidence="7">IPPAS B-1220</strain>
    </source>
</reference>
<accession>A0A1E5QQ09</accession>
<dbReference type="NCBIfam" id="TIGR00543">
    <property type="entry name" value="isochor_syn"/>
    <property type="match status" value="1"/>
</dbReference>
<evidence type="ECO:0000256" key="4">
    <source>
        <dbReference type="ARBA" id="ARBA00023235"/>
    </source>
</evidence>
<keyword evidence="4" id="KW-0413">Isomerase</keyword>
<dbReference type="SUPFAM" id="SSF56322">
    <property type="entry name" value="ADC synthase"/>
    <property type="match status" value="1"/>
</dbReference>
<dbReference type="InterPro" id="IPR005801">
    <property type="entry name" value="ADC_synthase"/>
</dbReference>
<comment type="catalytic activity">
    <reaction evidence="1">
        <text>chorismate = isochorismate</text>
        <dbReference type="Rhea" id="RHEA:18985"/>
        <dbReference type="ChEBI" id="CHEBI:29748"/>
        <dbReference type="ChEBI" id="CHEBI:29780"/>
        <dbReference type="EC" id="5.4.4.2"/>
    </reaction>
</comment>
<dbReference type="Gene3D" id="3.60.120.10">
    <property type="entry name" value="Anthranilate synthase"/>
    <property type="match status" value="1"/>
</dbReference>
<name>A0A1E5QQ09_9CYAN</name>
<dbReference type="STRING" id="1781255.BH720_02765"/>
<feature type="domain" description="Chorismate-utilising enzyme C-terminal" evidence="6">
    <location>
        <begin position="215"/>
        <end position="468"/>
    </location>
</feature>
<evidence type="ECO:0000256" key="5">
    <source>
        <dbReference type="ARBA" id="ARBA00041564"/>
    </source>
</evidence>
<dbReference type="InterPro" id="IPR004561">
    <property type="entry name" value="IsoChor_synthase"/>
</dbReference>
<dbReference type="PANTHER" id="PTHR42839:SF2">
    <property type="entry name" value="ISOCHORISMATE SYNTHASE ENTC"/>
    <property type="match status" value="1"/>
</dbReference>
<comment type="caution">
    <text evidence="7">The sequence shown here is derived from an EMBL/GenBank/DDBJ whole genome shotgun (WGS) entry which is preliminary data.</text>
</comment>
<protein>
    <recommendedName>
        <fullName evidence="3">isochorismate synthase</fullName>
        <ecNumber evidence="3">5.4.4.2</ecNumber>
    </recommendedName>
    <alternativeName>
        <fullName evidence="5">Isochorismate mutase</fullName>
    </alternativeName>
</protein>
<dbReference type="Pfam" id="PF00425">
    <property type="entry name" value="Chorismate_bind"/>
    <property type="match status" value="1"/>
</dbReference>
<evidence type="ECO:0000313" key="7">
    <source>
        <dbReference type="EMBL" id="OEJ76701.1"/>
    </source>
</evidence>
<gene>
    <name evidence="7" type="ORF">BH720_02765</name>
</gene>
<evidence type="ECO:0000256" key="3">
    <source>
        <dbReference type="ARBA" id="ARBA00012824"/>
    </source>
</evidence>
<organism evidence="7">
    <name type="scientific">Desertifilum tharense IPPAS B-1220</name>
    <dbReference type="NCBI Taxonomy" id="1781255"/>
    <lineage>
        <taxon>Bacteria</taxon>
        <taxon>Bacillati</taxon>
        <taxon>Cyanobacteriota</taxon>
        <taxon>Cyanophyceae</taxon>
        <taxon>Desertifilales</taxon>
        <taxon>Desertifilaceae</taxon>
        <taxon>Desertifilum</taxon>
    </lineage>
</organism>
<comment type="similarity">
    <text evidence="2">Belongs to the isochorismate synthase family.</text>
</comment>
<dbReference type="RefSeq" id="WP_069965631.1">
    <property type="nucleotide sequence ID" value="NZ_CM124774.1"/>
</dbReference>
<dbReference type="InterPro" id="IPR015890">
    <property type="entry name" value="Chorismate_C"/>
</dbReference>
<dbReference type="AlphaFoldDB" id="A0A1E5QQ09"/>
<dbReference type="GO" id="GO:0008909">
    <property type="term" value="F:isochorismate synthase activity"/>
    <property type="evidence" value="ECO:0007669"/>
    <property type="project" value="UniProtKB-EC"/>
</dbReference>
<evidence type="ECO:0000256" key="1">
    <source>
        <dbReference type="ARBA" id="ARBA00000799"/>
    </source>
</evidence>
<evidence type="ECO:0000256" key="2">
    <source>
        <dbReference type="ARBA" id="ARBA00005297"/>
    </source>
</evidence>
<dbReference type="EMBL" id="MJGC01000032">
    <property type="protein sequence ID" value="OEJ76701.1"/>
    <property type="molecule type" value="Genomic_DNA"/>
</dbReference>
<dbReference type="PANTHER" id="PTHR42839">
    <property type="entry name" value="ISOCHORISMATE SYNTHASE ENTC"/>
    <property type="match status" value="1"/>
</dbReference>